<dbReference type="AlphaFoldDB" id="A0A1G2DZQ2"/>
<protein>
    <recommendedName>
        <fullName evidence="2">histidine kinase</fullName>
        <ecNumber evidence="2">2.7.13.3</ecNumber>
    </recommendedName>
</protein>
<dbReference type="Gene3D" id="3.30.565.10">
    <property type="entry name" value="Histidine kinase-like ATPase, C-terminal domain"/>
    <property type="match status" value="1"/>
</dbReference>
<evidence type="ECO:0000256" key="8">
    <source>
        <dbReference type="SAM" id="Coils"/>
    </source>
</evidence>
<dbReference type="InterPro" id="IPR035965">
    <property type="entry name" value="PAS-like_dom_sf"/>
</dbReference>
<feature type="domain" description="Histidine kinase" evidence="9">
    <location>
        <begin position="209"/>
        <end position="431"/>
    </location>
</feature>
<keyword evidence="7" id="KW-0472">Membrane</keyword>
<dbReference type="EC" id="2.7.13.3" evidence="2"/>
<dbReference type="InterPro" id="IPR003661">
    <property type="entry name" value="HisK_dim/P_dom"/>
</dbReference>
<dbReference type="InterPro" id="IPR036890">
    <property type="entry name" value="HATPase_C_sf"/>
</dbReference>
<dbReference type="PROSITE" id="PS50109">
    <property type="entry name" value="HIS_KIN"/>
    <property type="match status" value="1"/>
</dbReference>
<comment type="caution">
    <text evidence="11">The sequence shown here is derived from an EMBL/GenBank/DDBJ whole genome shotgun (WGS) entry which is preliminary data.</text>
</comment>
<evidence type="ECO:0000256" key="7">
    <source>
        <dbReference type="ARBA" id="ARBA00023136"/>
    </source>
</evidence>
<gene>
    <name evidence="11" type="ORF">A2175_01560</name>
</gene>
<dbReference type="InterPro" id="IPR036097">
    <property type="entry name" value="HisK_dim/P_sf"/>
</dbReference>
<evidence type="ECO:0000259" key="10">
    <source>
        <dbReference type="PROSITE" id="PS50112"/>
    </source>
</evidence>
<dbReference type="PROSITE" id="PS50112">
    <property type="entry name" value="PAS"/>
    <property type="match status" value="1"/>
</dbReference>
<evidence type="ECO:0000313" key="12">
    <source>
        <dbReference type="Proteomes" id="UP000176755"/>
    </source>
</evidence>
<accession>A0A1G2DZQ2</accession>
<dbReference type="CDD" id="cd00075">
    <property type="entry name" value="HATPase"/>
    <property type="match status" value="1"/>
</dbReference>
<dbReference type="Gene3D" id="1.10.287.130">
    <property type="match status" value="1"/>
</dbReference>
<keyword evidence="6" id="KW-0902">Two-component regulatory system</keyword>
<dbReference type="GO" id="GO:0016036">
    <property type="term" value="P:cellular response to phosphate starvation"/>
    <property type="evidence" value="ECO:0007669"/>
    <property type="project" value="TreeGrafter"/>
</dbReference>
<dbReference type="PANTHER" id="PTHR45453">
    <property type="entry name" value="PHOSPHATE REGULON SENSOR PROTEIN PHOR"/>
    <property type="match status" value="1"/>
</dbReference>
<feature type="coiled-coil region" evidence="8">
    <location>
        <begin position="24"/>
        <end position="66"/>
    </location>
</feature>
<dbReference type="InterPro" id="IPR013656">
    <property type="entry name" value="PAS_4"/>
</dbReference>
<dbReference type="GO" id="GO:0005886">
    <property type="term" value="C:plasma membrane"/>
    <property type="evidence" value="ECO:0007669"/>
    <property type="project" value="TreeGrafter"/>
</dbReference>
<dbReference type="EMBL" id="MHLY01000003">
    <property type="protein sequence ID" value="OGZ18995.1"/>
    <property type="molecule type" value="Genomic_DNA"/>
</dbReference>
<dbReference type="PANTHER" id="PTHR45453:SF1">
    <property type="entry name" value="PHOSPHATE REGULON SENSOR PROTEIN PHOR"/>
    <property type="match status" value="1"/>
</dbReference>
<keyword evidence="5" id="KW-0418">Kinase</keyword>
<proteinExistence type="predicted"/>
<dbReference type="SMART" id="SM00387">
    <property type="entry name" value="HATPase_c"/>
    <property type="match status" value="1"/>
</dbReference>
<dbReference type="Pfam" id="PF02518">
    <property type="entry name" value="HATPase_c"/>
    <property type="match status" value="1"/>
</dbReference>
<dbReference type="InterPro" id="IPR000014">
    <property type="entry name" value="PAS"/>
</dbReference>
<dbReference type="SUPFAM" id="SSF55874">
    <property type="entry name" value="ATPase domain of HSP90 chaperone/DNA topoisomerase II/histidine kinase"/>
    <property type="match status" value="1"/>
</dbReference>
<evidence type="ECO:0000256" key="1">
    <source>
        <dbReference type="ARBA" id="ARBA00000085"/>
    </source>
</evidence>
<evidence type="ECO:0000256" key="2">
    <source>
        <dbReference type="ARBA" id="ARBA00012438"/>
    </source>
</evidence>
<comment type="catalytic activity">
    <reaction evidence="1">
        <text>ATP + protein L-histidine = ADP + protein N-phospho-L-histidine.</text>
        <dbReference type="EC" id="2.7.13.3"/>
    </reaction>
</comment>
<evidence type="ECO:0000259" key="9">
    <source>
        <dbReference type="PROSITE" id="PS50109"/>
    </source>
</evidence>
<reference evidence="11 12" key="1">
    <citation type="journal article" date="2016" name="Nat. Commun.">
        <title>Thousands of microbial genomes shed light on interconnected biogeochemical processes in an aquifer system.</title>
        <authorList>
            <person name="Anantharaman K."/>
            <person name="Brown C.T."/>
            <person name="Hug L.A."/>
            <person name="Sharon I."/>
            <person name="Castelle C.J."/>
            <person name="Probst A.J."/>
            <person name="Thomas B.C."/>
            <person name="Singh A."/>
            <person name="Wilkins M.J."/>
            <person name="Karaoz U."/>
            <person name="Brodie E.L."/>
            <person name="Williams K.H."/>
            <person name="Hubbard S.S."/>
            <person name="Banfield J.F."/>
        </authorList>
    </citation>
    <scope>NUCLEOTIDE SEQUENCE [LARGE SCALE GENOMIC DNA]</scope>
</reference>
<dbReference type="PRINTS" id="PR00344">
    <property type="entry name" value="BCTRLSENSOR"/>
</dbReference>
<dbReference type="STRING" id="1801663.A2175_01560"/>
<evidence type="ECO:0000313" key="11">
    <source>
        <dbReference type="EMBL" id="OGZ18995.1"/>
    </source>
</evidence>
<dbReference type="InterPro" id="IPR003594">
    <property type="entry name" value="HATPase_dom"/>
</dbReference>
<dbReference type="Gene3D" id="3.30.450.20">
    <property type="entry name" value="PAS domain"/>
    <property type="match status" value="1"/>
</dbReference>
<dbReference type="GO" id="GO:0000155">
    <property type="term" value="F:phosphorelay sensor kinase activity"/>
    <property type="evidence" value="ECO:0007669"/>
    <property type="project" value="InterPro"/>
</dbReference>
<name>A0A1G2DZQ2_9BACT</name>
<dbReference type="InterPro" id="IPR004358">
    <property type="entry name" value="Sig_transdc_His_kin-like_C"/>
</dbReference>
<evidence type="ECO:0000256" key="6">
    <source>
        <dbReference type="ARBA" id="ARBA00023012"/>
    </source>
</evidence>
<keyword evidence="4" id="KW-0808">Transferase</keyword>
<dbReference type="SUPFAM" id="SSF55785">
    <property type="entry name" value="PYP-like sensor domain (PAS domain)"/>
    <property type="match status" value="1"/>
</dbReference>
<feature type="domain" description="PAS" evidence="10">
    <location>
        <begin position="87"/>
        <end position="145"/>
    </location>
</feature>
<evidence type="ECO:0000256" key="5">
    <source>
        <dbReference type="ARBA" id="ARBA00022777"/>
    </source>
</evidence>
<dbReference type="NCBIfam" id="TIGR00229">
    <property type="entry name" value="sensory_box"/>
    <property type="match status" value="1"/>
</dbReference>
<dbReference type="SMART" id="SM00388">
    <property type="entry name" value="HisKA"/>
    <property type="match status" value="1"/>
</dbReference>
<dbReference type="Proteomes" id="UP000176755">
    <property type="component" value="Unassembled WGS sequence"/>
</dbReference>
<keyword evidence="8" id="KW-0175">Coiled coil</keyword>
<evidence type="ECO:0000256" key="3">
    <source>
        <dbReference type="ARBA" id="ARBA00022553"/>
    </source>
</evidence>
<sequence length="440" mass="50405">MKDADPTSLKIIPKISTEELDNFIKAATETLEKKIGELEAAKVNLEEKVKERTAELERRTEDLEKSRMALMNILEDTEESRKITEEEKNKTKVIINNFTDGLFVFDEKDQLSLINPQAEAYFGVKKEDLTSKTVSELDILSALQPLTSLLKKGMENIFRQEIEMSNSSVLEISTVSIKTEEGKAGTLVILHDITREKMIEKMKTEFVSISAHQLRTPLSAIKWTLKTLLDGDLGEISKEQRDFIEKSYQSNERMINLINDLLDVTRIEEGKYLYKPVLSKFELVIQFIINSHQDELDRKNLKLEFKKLKAKIPQVLIDVEKIRLAIDNLLENSMRYTPSGGKITITLDYSEEKQEVEFIIQDTGIGIPKDQQSRVFSKFFRGANVIRMETEGSGLGVFLAKNIIEAHGGKIWFESKEGQGTTFYFSLPVKEEFTEFLKKL</sequence>
<dbReference type="FunFam" id="3.30.565.10:FF:000006">
    <property type="entry name" value="Sensor histidine kinase WalK"/>
    <property type="match status" value="1"/>
</dbReference>
<dbReference type="CDD" id="cd00130">
    <property type="entry name" value="PAS"/>
    <property type="match status" value="1"/>
</dbReference>
<keyword evidence="3" id="KW-0597">Phosphoprotein</keyword>
<dbReference type="Pfam" id="PF08448">
    <property type="entry name" value="PAS_4"/>
    <property type="match status" value="1"/>
</dbReference>
<dbReference type="CDD" id="cd00082">
    <property type="entry name" value="HisKA"/>
    <property type="match status" value="1"/>
</dbReference>
<dbReference type="Pfam" id="PF00512">
    <property type="entry name" value="HisKA"/>
    <property type="match status" value="1"/>
</dbReference>
<dbReference type="GO" id="GO:0004721">
    <property type="term" value="F:phosphoprotein phosphatase activity"/>
    <property type="evidence" value="ECO:0007669"/>
    <property type="project" value="TreeGrafter"/>
</dbReference>
<dbReference type="InterPro" id="IPR005467">
    <property type="entry name" value="His_kinase_dom"/>
</dbReference>
<dbReference type="InterPro" id="IPR050351">
    <property type="entry name" value="BphY/WalK/GraS-like"/>
</dbReference>
<organism evidence="11 12">
    <name type="scientific">Candidatus Nealsonbacteria bacterium RBG_13_42_11</name>
    <dbReference type="NCBI Taxonomy" id="1801663"/>
    <lineage>
        <taxon>Bacteria</taxon>
        <taxon>Candidatus Nealsoniibacteriota</taxon>
    </lineage>
</organism>
<dbReference type="SUPFAM" id="SSF47384">
    <property type="entry name" value="Homodimeric domain of signal transducing histidine kinase"/>
    <property type="match status" value="1"/>
</dbReference>
<evidence type="ECO:0000256" key="4">
    <source>
        <dbReference type="ARBA" id="ARBA00022679"/>
    </source>
</evidence>